<name>A0ACC2NUV5_9HYME</name>
<accession>A0ACC2NUV5</accession>
<dbReference type="EMBL" id="CM056742">
    <property type="protein sequence ID" value="KAJ8674978.1"/>
    <property type="molecule type" value="Genomic_DNA"/>
</dbReference>
<comment type="caution">
    <text evidence="1">The sequence shown here is derived from an EMBL/GenBank/DDBJ whole genome shotgun (WGS) entry which is preliminary data.</text>
</comment>
<dbReference type="Proteomes" id="UP001239111">
    <property type="component" value="Chromosome 2"/>
</dbReference>
<protein>
    <submittedName>
        <fullName evidence="1">Uncharacterized protein</fullName>
    </submittedName>
</protein>
<keyword evidence="2" id="KW-1185">Reference proteome</keyword>
<organism evidence="1 2">
    <name type="scientific">Eretmocerus hayati</name>
    <dbReference type="NCBI Taxonomy" id="131215"/>
    <lineage>
        <taxon>Eukaryota</taxon>
        <taxon>Metazoa</taxon>
        <taxon>Ecdysozoa</taxon>
        <taxon>Arthropoda</taxon>
        <taxon>Hexapoda</taxon>
        <taxon>Insecta</taxon>
        <taxon>Pterygota</taxon>
        <taxon>Neoptera</taxon>
        <taxon>Endopterygota</taxon>
        <taxon>Hymenoptera</taxon>
        <taxon>Apocrita</taxon>
        <taxon>Proctotrupomorpha</taxon>
        <taxon>Chalcidoidea</taxon>
        <taxon>Aphelinidae</taxon>
        <taxon>Aphelininae</taxon>
        <taxon>Eretmocerus</taxon>
    </lineage>
</organism>
<sequence>MMAHIKSELFDEVIRENNMVVDSLRSAHKRSCNALSGLIKSVQEMEKFVDKGEEFYSCQLESELSLMEASVKEIDDIESKMTSYITDMSKKNFDKNETEGLSRGLSTLSKVFKLINAHQFEDQIETEDHKMEENLSDVEQHLFTVITRVLTRKLDEAQKFEKLLEENKARNRAMAELMTRLGKVSVHSSTLPDDE</sequence>
<reference evidence="1" key="1">
    <citation type="submission" date="2023-04" db="EMBL/GenBank/DDBJ databases">
        <title>A chromosome-level genome assembly of the parasitoid wasp Eretmocerus hayati.</title>
        <authorList>
            <person name="Zhong Y."/>
            <person name="Liu S."/>
            <person name="Liu Y."/>
        </authorList>
    </citation>
    <scope>NUCLEOTIDE SEQUENCE</scope>
    <source>
        <strain evidence="1">ZJU_SS_LIU_2023</strain>
    </source>
</reference>
<evidence type="ECO:0000313" key="2">
    <source>
        <dbReference type="Proteomes" id="UP001239111"/>
    </source>
</evidence>
<evidence type="ECO:0000313" key="1">
    <source>
        <dbReference type="EMBL" id="KAJ8674978.1"/>
    </source>
</evidence>
<proteinExistence type="predicted"/>
<gene>
    <name evidence="1" type="ORF">QAD02_010764</name>
</gene>